<keyword evidence="4" id="KW-1185">Reference proteome</keyword>
<evidence type="ECO:0000256" key="2">
    <source>
        <dbReference type="SAM" id="MobiDB-lite"/>
    </source>
</evidence>
<evidence type="ECO:0000256" key="1">
    <source>
        <dbReference type="SAM" id="Coils"/>
    </source>
</evidence>
<accession>A8XZR0</accession>
<dbReference type="RefSeq" id="XP_045097268.1">
    <property type="nucleotide sequence ID" value="XM_045236144.1"/>
</dbReference>
<reference evidence="3 4" key="1">
    <citation type="journal article" date="2003" name="PLoS Biol.">
        <title>The genome sequence of Caenorhabditis briggsae: a platform for comparative genomics.</title>
        <authorList>
            <person name="Stein L.D."/>
            <person name="Bao Z."/>
            <person name="Blasiar D."/>
            <person name="Blumenthal T."/>
            <person name="Brent M.R."/>
            <person name="Chen N."/>
            <person name="Chinwalla A."/>
            <person name="Clarke L."/>
            <person name="Clee C."/>
            <person name="Coghlan A."/>
            <person name="Coulson A."/>
            <person name="D'Eustachio P."/>
            <person name="Fitch D.H."/>
            <person name="Fulton L.A."/>
            <person name="Fulton R.E."/>
            <person name="Griffiths-Jones S."/>
            <person name="Harris T.W."/>
            <person name="Hillier L.W."/>
            <person name="Kamath R."/>
            <person name="Kuwabara P.E."/>
            <person name="Mardis E.R."/>
            <person name="Marra M.A."/>
            <person name="Miner T.L."/>
            <person name="Minx P."/>
            <person name="Mullikin J.C."/>
            <person name="Plumb R.W."/>
            <person name="Rogers J."/>
            <person name="Schein J.E."/>
            <person name="Sohrmann M."/>
            <person name="Spieth J."/>
            <person name="Stajich J.E."/>
            <person name="Wei C."/>
            <person name="Willey D."/>
            <person name="Wilson R.K."/>
            <person name="Durbin R."/>
            <person name="Waterston R.H."/>
        </authorList>
    </citation>
    <scope>NUCLEOTIDE SEQUENCE [LARGE SCALE GENOMIC DNA]</scope>
    <source>
        <strain evidence="3 4">AF16</strain>
    </source>
</reference>
<keyword evidence="1" id="KW-0175">Coiled coil</keyword>
<dbReference type="GeneID" id="8590970"/>
<dbReference type="CTD" id="8590970"/>
<dbReference type="HOGENOM" id="CLU_1103614_0_0_1"/>
<feature type="region of interest" description="Disordered" evidence="2">
    <location>
        <begin position="208"/>
        <end position="252"/>
    </location>
</feature>
<gene>
    <name evidence="3 5" type="ORF">CBG21272</name>
    <name evidence="3" type="ORF">CBG_21272</name>
</gene>
<reference evidence="3 4" key="2">
    <citation type="journal article" date="2011" name="PLoS Genet.">
        <title>Caenorhabditis briggsae recombinant inbred line genotypes reveal inter-strain incompatibility and the evolution of recombination.</title>
        <authorList>
            <person name="Ross J.A."/>
            <person name="Koboldt D.C."/>
            <person name="Staisch J.E."/>
            <person name="Chamberlin H.M."/>
            <person name="Gupta B.P."/>
            <person name="Miller R.D."/>
            <person name="Baird S.E."/>
            <person name="Haag E.S."/>
        </authorList>
    </citation>
    <scope>NUCLEOTIDE SEQUENCE [LARGE SCALE GENOMIC DNA]</scope>
    <source>
        <strain evidence="3 4">AF16</strain>
    </source>
</reference>
<dbReference type="Proteomes" id="UP000008549">
    <property type="component" value="Unassembled WGS sequence"/>
</dbReference>
<evidence type="ECO:0000313" key="3">
    <source>
        <dbReference type="EMBL" id="CAP38127.2"/>
    </source>
</evidence>
<organism evidence="3 4">
    <name type="scientific">Caenorhabditis briggsae</name>
    <dbReference type="NCBI Taxonomy" id="6238"/>
    <lineage>
        <taxon>Eukaryota</taxon>
        <taxon>Metazoa</taxon>
        <taxon>Ecdysozoa</taxon>
        <taxon>Nematoda</taxon>
        <taxon>Chromadorea</taxon>
        <taxon>Rhabditida</taxon>
        <taxon>Rhabditina</taxon>
        <taxon>Rhabditomorpha</taxon>
        <taxon>Rhabditoidea</taxon>
        <taxon>Rhabditidae</taxon>
        <taxon>Peloderinae</taxon>
        <taxon>Caenorhabditis</taxon>
    </lineage>
</organism>
<feature type="region of interest" description="Disordered" evidence="2">
    <location>
        <begin position="1"/>
        <end position="23"/>
    </location>
</feature>
<feature type="coiled-coil region" evidence="1">
    <location>
        <begin position="131"/>
        <end position="162"/>
    </location>
</feature>
<protein>
    <submittedName>
        <fullName evidence="3">Protein CBG21272</fullName>
    </submittedName>
</protein>
<dbReference type="EMBL" id="HE600947">
    <property type="protein sequence ID" value="CAP38127.2"/>
    <property type="molecule type" value="Genomic_DNA"/>
</dbReference>
<name>A8XZR0_CAEBR</name>
<proteinExistence type="predicted"/>
<dbReference type="WormBase" id="CBG21272">
    <property type="protein sequence ID" value="CBP47260"/>
    <property type="gene ID" value="WBGene00040098"/>
</dbReference>
<feature type="coiled-coil region" evidence="1">
    <location>
        <begin position="47"/>
        <end position="95"/>
    </location>
</feature>
<dbReference type="InParanoid" id="A8XZR0"/>
<evidence type="ECO:0000313" key="4">
    <source>
        <dbReference type="Proteomes" id="UP000008549"/>
    </source>
</evidence>
<dbReference type="KEGG" id="cbr:CBG_21272"/>
<sequence>MSQSENLKSPEDSDSDLELLPTSAYPNLSDFELDKIAREEFDREAEFREIQEELEDAKLKIQRLKIKDKEKDNEIENIQKEIGNLNSKLEYQTDQSHLNFSSSQLLVQGCELFQSAATQMTKIHEENLAIIEGLKLNIASLQEKLRIKDEQLEEKEKKLKERKCSKQKKVEVKVRTSPDPPKAVAVHVPVSRVTQWFEDYPDPIERPIIENKIPPVKDPNEPVDEEAKKNGKIPINRAPPIPTIKKPELKKA</sequence>
<evidence type="ECO:0000313" key="5">
    <source>
        <dbReference type="WormBase" id="CBG21272"/>
    </source>
</evidence>
<dbReference type="AlphaFoldDB" id="A8XZR0"/>